<evidence type="ECO:0000313" key="1">
    <source>
        <dbReference type="EMBL" id="MBE0348295.1"/>
    </source>
</evidence>
<sequence>MTAPMKSNPRYPYLLRVLIAIDQLANVVFLNGSEDHTISGRVGHKAKTTNKWYWLALEKFINILFFFDKNHCRRSIERDELHNKY</sequence>
<name>A0A8I0N039_9GAMM</name>
<reference evidence="1 2" key="1">
    <citation type="submission" date="2015-06" db="EMBL/GenBank/DDBJ databases">
        <title>Genome sequence of Pseudoalteromonas peptidolytica.</title>
        <authorList>
            <person name="Xie B.-B."/>
            <person name="Rong J.-C."/>
            <person name="Qin Q.-L."/>
            <person name="Zhang Y.-Z."/>
        </authorList>
    </citation>
    <scope>NUCLEOTIDE SEQUENCE [LARGE SCALE GENOMIC DNA]</scope>
    <source>
        <strain evidence="1 2">F12-50-A1</strain>
    </source>
</reference>
<gene>
    <name evidence="1" type="ORF">PPEP_a4582</name>
</gene>
<dbReference type="EMBL" id="AQHF01000032">
    <property type="protein sequence ID" value="MBE0348295.1"/>
    <property type="molecule type" value="Genomic_DNA"/>
</dbReference>
<dbReference type="AlphaFoldDB" id="A0A8I0N039"/>
<accession>A0A8I0N039</accession>
<keyword evidence="2" id="KW-1185">Reference proteome</keyword>
<dbReference type="Proteomes" id="UP000660708">
    <property type="component" value="Unassembled WGS sequence"/>
</dbReference>
<comment type="caution">
    <text evidence="1">The sequence shown here is derived from an EMBL/GenBank/DDBJ whole genome shotgun (WGS) entry which is preliminary data.</text>
</comment>
<dbReference type="RefSeq" id="WP_147389477.1">
    <property type="nucleotide sequence ID" value="NZ_AQHF01000032.1"/>
</dbReference>
<evidence type="ECO:0000313" key="2">
    <source>
        <dbReference type="Proteomes" id="UP000660708"/>
    </source>
</evidence>
<protein>
    <submittedName>
        <fullName evidence="1">Uncharacterized protein</fullName>
    </submittedName>
</protein>
<organism evidence="1 2">
    <name type="scientific">Pseudoalteromonas peptidolytica F12-50-A1</name>
    <dbReference type="NCBI Taxonomy" id="1315280"/>
    <lineage>
        <taxon>Bacteria</taxon>
        <taxon>Pseudomonadati</taxon>
        <taxon>Pseudomonadota</taxon>
        <taxon>Gammaproteobacteria</taxon>
        <taxon>Alteromonadales</taxon>
        <taxon>Pseudoalteromonadaceae</taxon>
        <taxon>Pseudoalteromonas</taxon>
    </lineage>
</organism>
<proteinExistence type="predicted"/>